<dbReference type="InterPro" id="IPR024969">
    <property type="entry name" value="EIF3F/CSN6-like_C"/>
</dbReference>
<evidence type="ECO:0000313" key="7">
    <source>
        <dbReference type="Proteomes" id="UP000467700"/>
    </source>
</evidence>
<dbReference type="EMBL" id="CACVBS010000101">
    <property type="protein sequence ID" value="CAA7271106.1"/>
    <property type="molecule type" value="Genomic_DNA"/>
</dbReference>
<dbReference type="GO" id="GO:0008541">
    <property type="term" value="C:proteasome regulatory particle, lid subcomplex"/>
    <property type="evidence" value="ECO:0007669"/>
    <property type="project" value="UniProtKB-ARBA"/>
</dbReference>
<keyword evidence="7" id="KW-1185">Reference proteome</keyword>
<accession>A0A8S0W589</accession>
<evidence type="ECO:0000256" key="4">
    <source>
        <dbReference type="SAM" id="MobiDB-lite"/>
    </source>
</evidence>
<dbReference type="GO" id="GO:0043161">
    <property type="term" value="P:proteasome-mediated ubiquitin-dependent protein catabolic process"/>
    <property type="evidence" value="ECO:0007669"/>
    <property type="project" value="TreeGrafter"/>
</dbReference>
<keyword evidence="3" id="KW-0647">Proteasome</keyword>
<dbReference type="PANTHER" id="PTHR10540:SF7">
    <property type="entry name" value="26S PROTEASOME NON-ATPASE REGULATORY SUBUNIT 7"/>
    <property type="match status" value="1"/>
</dbReference>
<dbReference type="InterPro" id="IPR037518">
    <property type="entry name" value="MPN"/>
</dbReference>
<dbReference type="PROSITE" id="PS50249">
    <property type="entry name" value="MPN"/>
    <property type="match status" value="1"/>
</dbReference>
<name>A0A8S0W589_CYCAE</name>
<comment type="function">
    <text evidence="1">Acts as a regulatory subunit of the 26S proteasome which is involved in the ATP-dependent degradation of ubiquitinated proteins.</text>
</comment>
<comment type="caution">
    <text evidence="6">The sequence shown here is derived from an EMBL/GenBank/DDBJ whole genome shotgun (WGS) entry which is preliminary data.</text>
</comment>
<evidence type="ECO:0000256" key="2">
    <source>
        <dbReference type="ARBA" id="ARBA00008568"/>
    </source>
</evidence>
<dbReference type="Pfam" id="PF01398">
    <property type="entry name" value="JAB"/>
    <property type="match status" value="1"/>
</dbReference>
<dbReference type="CDD" id="cd08062">
    <property type="entry name" value="MPN_RPN7_8"/>
    <property type="match status" value="1"/>
</dbReference>
<dbReference type="InterPro" id="IPR033858">
    <property type="entry name" value="MPN_RPN7_8"/>
</dbReference>
<dbReference type="FunFam" id="3.40.140.10:FF:000004">
    <property type="entry name" value="26S proteasome regulatory subunit rpn-8"/>
    <property type="match status" value="1"/>
</dbReference>
<feature type="domain" description="MPN" evidence="5">
    <location>
        <begin position="17"/>
        <end position="152"/>
    </location>
</feature>
<dbReference type="AlphaFoldDB" id="A0A8S0W589"/>
<dbReference type="Proteomes" id="UP000467700">
    <property type="component" value="Unassembled WGS sequence"/>
</dbReference>
<gene>
    <name evidence="6" type="ORF">AAE3_LOCUS13255</name>
</gene>
<feature type="region of interest" description="Disordered" evidence="4">
    <location>
        <begin position="292"/>
        <end position="343"/>
    </location>
</feature>
<evidence type="ECO:0000313" key="6">
    <source>
        <dbReference type="EMBL" id="CAA7271106.1"/>
    </source>
</evidence>
<dbReference type="InterPro" id="IPR000555">
    <property type="entry name" value="JAMM/MPN+_dom"/>
</dbReference>
<dbReference type="GO" id="GO:0008237">
    <property type="term" value="F:metallopeptidase activity"/>
    <property type="evidence" value="ECO:0007669"/>
    <property type="project" value="InterPro"/>
</dbReference>
<evidence type="ECO:0000256" key="3">
    <source>
        <dbReference type="ARBA" id="ARBA00022942"/>
    </source>
</evidence>
<dbReference type="SMART" id="SM00232">
    <property type="entry name" value="JAB_MPN"/>
    <property type="match status" value="1"/>
</dbReference>
<proteinExistence type="inferred from homology"/>
<comment type="similarity">
    <text evidence="2">Belongs to the peptidase M67A family.</text>
</comment>
<protein>
    <recommendedName>
        <fullName evidence="5">MPN domain-containing protein</fullName>
    </recommendedName>
</protein>
<sequence length="343" mass="38071">MVATTTEQLTSLAGTTVIVHPLVLLSVTDHHARSISRSSQKRVIGVLLGQDYGKTINVANSFGIPFEEDEKDSKTWFLDHNYIEGMYEMFKKVNARERMIGWYHTGPKLRASDQEINDLFKRFIARPVMVIVDVRPGAVGMPTDSYFAVEEIKDDGTETRKTFLHVPSAIEAEEAEEIGVEHLLRDIKDSTTTTLATRVSEQLASLRGLESRLSDIQKYLVEVANGTMPVNHQIVYHLQDALNLLPDLSDPVATRSFASSTNDQMLVVYLSSLLRAVIALHALVDNKATIGRAEAEESEKKDKDKDAKDKDKEKAEGKEGKEGKKEGDAEPSSGKTEGKKADK</sequence>
<evidence type="ECO:0000259" key="5">
    <source>
        <dbReference type="PROSITE" id="PS50249"/>
    </source>
</evidence>
<dbReference type="OrthoDB" id="10256771at2759"/>
<evidence type="ECO:0000256" key="1">
    <source>
        <dbReference type="ARBA" id="ARBA00002187"/>
    </source>
</evidence>
<organism evidence="6 7">
    <name type="scientific">Cyclocybe aegerita</name>
    <name type="common">Black poplar mushroom</name>
    <name type="synonym">Agrocybe aegerita</name>
    <dbReference type="NCBI Taxonomy" id="1973307"/>
    <lineage>
        <taxon>Eukaryota</taxon>
        <taxon>Fungi</taxon>
        <taxon>Dikarya</taxon>
        <taxon>Basidiomycota</taxon>
        <taxon>Agaricomycotina</taxon>
        <taxon>Agaricomycetes</taxon>
        <taxon>Agaricomycetidae</taxon>
        <taxon>Agaricales</taxon>
        <taxon>Agaricineae</taxon>
        <taxon>Bolbitiaceae</taxon>
        <taxon>Cyclocybe</taxon>
    </lineage>
</organism>
<feature type="compositionally biased region" description="Basic and acidic residues" evidence="4">
    <location>
        <begin position="293"/>
        <end position="328"/>
    </location>
</feature>
<reference evidence="6 7" key="1">
    <citation type="submission" date="2020-01" db="EMBL/GenBank/DDBJ databases">
        <authorList>
            <person name="Gupta K D."/>
        </authorList>
    </citation>
    <scope>NUCLEOTIDE SEQUENCE [LARGE SCALE GENOMIC DNA]</scope>
</reference>
<dbReference type="Gene3D" id="3.40.140.10">
    <property type="entry name" value="Cytidine Deaminase, domain 2"/>
    <property type="match status" value="1"/>
</dbReference>
<dbReference type="PANTHER" id="PTHR10540">
    <property type="entry name" value="EUKARYOTIC TRANSLATION INITIATION FACTOR 3 SUBUNIT F-RELATED"/>
    <property type="match status" value="1"/>
</dbReference>
<dbReference type="Pfam" id="PF13012">
    <property type="entry name" value="MitMem_reg"/>
    <property type="match status" value="1"/>
</dbReference>